<feature type="region of interest" description="Disordered" evidence="1">
    <location>
        <begin position="273"/>
        <end position="293"/>
    </location>
</feature>
<gene>
    <name evidence="3" type="primary">CCDC189</name>
</gene>
<dbReference type="Pfam" id="PF14769">
    <property type="entry name" value="CLAMP"/>
    <property type="match status" value="1"/>
</dbReference>
<evidence type="ECO:0000256" key="1">
    <source>
        <dbReference type="SAM" id="MobiDB-lite"/>
    </source>
</evidence>
<dbReference type="CTD" id="90835"/>
<evidence type="ECO:0000313" key="3">
    <source>
        <dbReference type="RefSeq" id="XP_030066371.1"/>
    </source>
</evidence>
<organism evidence="2 3">
    <name type="scientific">Microcaecilia unicolor</name>
    <dbReference type="NCBI Taxonomy" id="1415580"/>
    <lineage>
        <taxon>Eukaryota</taxon>
        <taxon>Metazoa</taxon>
        <taxon>Chordata</taxon>
        <taxon>Craniata</taxon>
        <taxon>Vertebrata</taxon>
        <taxon>Euteleostomi</taxon>
        <taxon>Amphibia</taxon>
        <taxon>Gymnophiona</taxon>
        <taxon>Siphonopidae</taxon>
        <taxon>Microcaecilia</taxon>
    </lineage>
</organism>
<sequence>MATEWERLWPTKVHRARICLWRDLSMQQLEVIGKAQTGEELKRVLAELFSLTWAEIDQRSAILLELYYYTVLFCREQGFSDAQTSCLFSIIKETHEFCIETPLGNIEQCYNYFTELLLCHTVRRPPFSTDIFSLDQVPLITNYVLNTYFRHFKLYKYVFTSQNGYLWFAVLSYQRNGVRVRLDISLSYCGLSESKIQLKRNVSVEPGFDDSSSPREKEQATAVAEEAAEEDESPMAPLKNYIKAQLALEVSQLLSIVEEKLLASEHNFSSKLALLEEPSSTKKSHGGSKGKRK</sequence>
<dbReference type="PANTHER" id="PTHR28457:SF1">
    <property type="entry name" value="CILIA- AND FLAGELLA-ASSOCIATED PROTEIN 119"/>
    <property type="match status" value="1"/>
</dbReference>
<dbReference type="InParanoid" id="A0A6P7YNP6"/>
<dbReference type="KEGG" id="muo:115474833"/>
<dbReference type="PANTHER" id="PTHR28457">
    <property type="entry name" value="COILED-COIL DOMAIN-CONTAINING PROTEIN 189"/>
    <property type="match status" value="1"/>
</dbReference>
<dbReference type="InterPro" id="IPR032727">
    <property type="entry name" value="CLAMP"/>
</dbReference>
<proteinExistence type="predicted"/>
<dbReference type="RefSeq" id="XP_030066371.1">
    <property type="nucleotide sequence ID" value="XM_030210511.1"/>
</dbReference>
<protein>
    <submittedName>
        <fullName evidence="3">Coiled-coil domain-containing protein 189 isoform X1</fullName>
    </submittedName>
</protein>
<evidence type="ECO:0000313" key="2">
    <source>
        <dbReference type="Proteomes" id="UP000515156"/>
    </source>
</evidence>
<reference evidence="3" key="1">
    <citation type="submission" date="2025-08" db="UniProtKB">
        <authorList>
            <consortium name="RefSeq"/>
        </authorList>
    </citation>
    <scope>IDENTIFICATION</scope>
</reference>
<feature type="compositionally biased region" description="Basic residues" evidence="1">
    <location>
        <begin position="282"/>
        <end position="293"/>
    </location>
</feature>
<dbReference type="OrthoDB" id="425082at2759"/>
<keyword evidence="2" id="KW-1185">Reference proteome</keyword>
<name>A0A6P7YNP6_9AMPH</name>
<dbReference type="GeneID" id="115474833"/>
<dbReference type="FunCoup" id="A0A6P7YNP6">
    <property type="interactions" value="17"/>
</dbReference>
<dbReference type="AlphaFoldDB" id="A0A6P7YNP6"/>
<accession>A0A6P7YNP6</accession>
<dbReference type="Proteomes" id="UP000515156">
    <property type="component" value="Chromosome 7"/>
</dbReference>